<dbReference type="InterPro" id="IPR034491">
    <property type="entry name" value="Anaerob_Ser_sulfatase-maturase"/>
</dbReference>
<dbReference type="SUPFAM" id="SSF102114">
    <property type="entry name" value="Radical SAM enzymes"/>
    <property type="match status" value="1"/>
</dbReference>
<comment type="caution">
    <text evidence="9">The sequence shown here is derived from an EMBL/GenBank/DDBJ whole genome shotgun (WGS) entry which is preliminary data.</text>
</comment>
<accession>A0A0L7D3Y4</accession>
<comment type="similarity">
    <text evidence="7">Belongs to the radical SAM superfamily. Anaerobic sulfatase-maturating enzyme family.</text>
</comment>
<dbReference type="Pfam" id="PF13186">
    <property type="entry name" value="SPASM"/>
    <property type="match status" value="1"/>
</dbReference>
<evidence type="ECO:0000256" key="2">
    <source>
        <dbReference type="ARBA" id="ARBA00022485"/>
    </source>
</evidence>
<dbReference type="InterPro" id="IPR007197">
    <property type="entry name" value="rSAM"/>
</dbReference>
<feature type="domain" description="Radical SAM core" evidence="8">
    <location>
        <begin position="24"/>
        <end position="255"/>
    </location>
</feature>
<evidence type="ECO:0000259" key="8">
    <source>
        <dbReference type="PROSITE" id="PS51918"/>
    </source>
</evidence>
<dbReference type="AlphaFoldDB" id="A0A0L7D3Y4"/>
<dbReference type="Gene3D" id="3.20.20.70">
    <property type="entry name" value="Aldolase class I"/>
    <property type="match status" value="1"/>
</dbReference>
<sequence>MTIATAPRTIRDDGGAAAGDAIPAGPLTRRQLPFSVVAKPTGAACNLDCQYCFFLSKELLYATKRQQMNEETLATYVAEYLAASPDGEVTMLWQGGEPTLRGLPFFRTLVKLCERYRRPGQHVVHAMQTNGTLIDEEWAEFLKANDVLVGVSIDGPEPYHDAYRLNRAGRGTHAMVIRGWNILRQAGVRCNVLCTVHHANEEHGLEVYRYFRDELGADFMQFIPIVERVDPSQLERAEHDGWRATGGQGVGMLYRQAGDAVTSRSTRPAQYGRFLSEIFDEWISRDVGRVFVQDFDAALGALFGQYAVCVHAPECGNNFALEFNGDVYACDHWVEPDWLVGNVLKEDFHSLAHSEIMRRFARKKRIELTDQCRRCPYLRMCNGGCPKDRFVKSVDGQEGQNYLCPGYTEFYGHIHPDIVGMARLLRANRAPAEIMDPQVRRQVRASR</sequence>
<evidence type="ECO:0000313" key="9">
    <source>
        <dbReference type="EMBL" id="KOA66689.1"/>
    </source>
</evidence>
<dbReference type="GO" id="GO:0051539">
    <property type="term" value="F:4 iron, 4 sulfur cluster binding"/>
    <property type="evidence" value="ECO:0007669"/>
    <property type="project" value="UniProtKB-KW"/>
</dbReference>
<reference evidence="9 10" key="1">
    <citation type="journal article" date="2015" name="Int J Genomics">
        <title>Comparative Genomics Revealed Genetic Diversity and Species/Strain-Level Differences in Carbohydrate Metabolism of Three Probiotic Bifidobacterial Species.</title>
        <authorList>
            <person name="Odamaki T."/>
            <person name="Horigome A."/>
            <person name="Sugahara H."/>
            <person name="Hashikura N."/>
            <person name="Minami J."/>
            <person name="Xiao J.Z."/>
            <person name="Abe F."/>
        </authorList>
    </citation>
    <scope>NUCLEOTIDE SEQUENCE [LARGE SCALE GENOMIC DNA]</scope>
    <source>
        <strain evidence="9 10">MCC 1114</strain>
    </source>
</reference>
<name>A0A0L7D3Y4_BIFBR</name>
<dbReference type="CDD" id="cd21120">
    <property type="entry name" value="SPASM_anSME"/>
    <property type="match status" value="1"/>
</dbReference>
<evidence type="ECO:0000256" key="3">
    <source>
        <dbReference type="ARBA" id="ARBA00022691"/>
    </source>
</evidence>
<dbReference type="InterPro" id="IPR047207">
    <property type="entry name" value="SPASM_anSME"/>
</dbReference>
<dbReference type="SFLD" id="SFLDG01386">
    <property type="entry name" value="main_SPASM_domain-containing"/>
    <property type="match status" value="1"/>
</dbReference>
<dbReference type="SFLD" id="SFLDG01072">
    <property type="entry name" value="dehydrogenase_like"/>
    <property type="match status" value="1"/>
</dbReference>
<dbReference type="GO" id="GO:0016491">
    <property type="term" value="F:oxidoreductase activity"/>
    <property type="evidence" value="ECO:0007669"/>
    <property type="project" value="InterPro"/>
</dbReference>
<dbReference type="PROSITE" id="PS51918">
    <property type="entry name" value="RADICAL_SAM"/>
    <property type="match status" value="1"/>
</dbReference>
<dbReference type="SFLD" id="SFLDG01067">
    <property type="entry name" value="SPASM/twitch_domain_containing"/>
    <property type="match status" value="1"/>
</dbReference>
<dbReference type="EMBL" id="AVQC01000003">
    <property type="protein sequence ID" value="KOA66689.1"/>
    <property type="molecule type" value="Genomic_DNA"/>
</dbReference>
<evidence type="ECO:0000313" key="10">
    <source>
        <dbReference type="Proteomes" id="UP000036802"/>
    </source>
</evidence>
<dbReference type="Pfam" id="PF04055">
    <property type="entry name" value="Radical_SAM"/>
    <property type="match status" value="1"/>
</dbReference>
<dbReference type="SFLD" id="SFLDG01384">
    <property type="entry name" value="thioether_bond_formation_requi"/>
    <property type="match status" value="1"/>
</dbReference>
<dbReference type="RefSeq" id="WP_042987184.1">
    <property type="nucleotide sequence ID" value="NZ_AVQC01000003.1"/>
</dbReference>
<dbReference type="InterPro" id="IPR023885">
    <property type="entry name" value="4Fe4S-binding_SPASM_dom"/>
</dbReference>
<keyword evidence="3" id="KW-0949">S-adenosyl-L-methionine</keyword>
<dbReference type="PANTHER" id="PTHR43273:SF3">
    <property type="entry name" value="ANAEROBIC SULFATASE-MATURATING ENZYME HOMOLOG ASLB-RELATED"/>
    <property type="match status" value="1"/>
</dbReference>
<gene>
    <name evidence="9" type="ORF">BBM1114_00625</name>
</gene>
<evidence type="ECO:0000256" key="7">
    <source>
        <dbReference type="ARBA" id="ARBA00023601"/>
    </source>
</evidence>
<keyword evidence="2" id="KW-0004">4Fe-4S</keyword>
<dbReference type="SFLD" id="SFLDF00285">
    <property type="entry name" value="anaerobic_Ser-type_sulfatase-m"/>
    <property type="match status" value="1"/>
</dbReference>
<dbReference type="NCBIfam" id="TIGR04085">
    <property type="entry name" value="rSAM_more_4Fe4S"/>
    <property type="match status" value="1"/>
</dbReference>
<comment type="cofactor">
    <cofactor evidence="1">
        <name>[4Fe-4S] cluster</name>
        <dbReference type="ChEBI" id="CHEBI:49883"/>
    </cofactor>
</comment>
<evidence type="ECO:0000256" key="4">
    <source>
        <dbReference type="ARBA" id="ARBA00022723"/>
    </source>
</evidence>
<evidence type="ECO:0000256" key="5">
    <source>
        <dbReference type="ARBA" id="ARBA00023004"/>
    </source>
</evidence>
<dbReference type="GO" id="GO:0046872">
    <property type="term" value="F:metal ion binding"/>
    <property type="evidence" value="ECO:0007669"/>
    <property type="project" value="UniProtKB-KW"/>
</dbReference>
<keyword evidence="4" id="KW-0479">Metal-binding</keyword>
<dbReference type="Proteomes" id="UP000036802">
    <property type="component" value="Unassembled WGS sequence"/>
</dbReference>
<protein>
    <submittedName>
        <fullName evidence="9">Anaerobic sulfatase maturase</fullName>
    </submittedName>
</protein>
<dbReference type="PANTHER" id="PTHR43273">
    <property type="entry name" value="ANAEROBIC SULFATASE-MATURATING ENZYME HOMOLOG ASLB-RELATED"/>
    <property type="match status" value="1"/>
</dbReference>
<dbReference type="PATRIC" id="fig|1365964.3.peg.130"/>
<proteinExistence type="inferred from homology"/>
<organism evidence="9 10">
    <name type="scientific">Bifidobacterium breve MCC 1114</name>
    <dbReference type="NCBI Taxonomy" id="1365964"/>
    <lineage>
        <taxon>Bacteria</taxon>
        <taxon>Bacillati</taxon>
        <taxon>Actinomycetota</taxon>
        <taxon>Actinomycetes</taxon>
        <taxon>Bifidobacteriales</taxon>
        <taxon>Bifidobacteriaceae</taxon>
        <taxon>Bifidobacterium</taxon>
    </lineage>
</organism>
<evidence type="ECO:0000256" key="6">
    <source>
        <dbReference type="ARBA" id="ARBA00023014"/>
    </source>
</evidence>
<keyword evidence="5" id="KW-0408">Iron</keyword>
<dbReference type="InterPro" id="IPR013785">
    <property type="entry name" value="Aldolase_TIM"/>
</dbReference>
<dbReference type="NCBIfam" id="TIGR03942">
    <property type="entry name" value="sulfatase_rSAM"/>
    <property type="match status" value="1"/>
</dbReference>
<evidence type="ECO:0000256" key="1">
    <source>
        <dbReference type="ARBA" id="ARBA00001966"/>
    </source>
</evidence>
<keyword evidence="6" id="KW-0411">Iron-sulfur</keyword>
<dbReference type="SFLD" id="SFLDS00029">
    <property type="entry name" value="Radical_SAM"/>
    <property type="match status" value="1"/>
</dbReference>
<dbReference type="InterPro" id="IPR023867">
    <property type="entry name" value="Sulphatase_maturase_rSAM"/>
</dbReference>
<dbReference type="InterPro" id="IPR058240">
    <property type="entry name" value="rSAM_sf"/>
</dbReference>
<dbReference type="CDD" id="cd01335">
    <property type="entry name" value="Radical_SAM"/>
    <property type="match status" value="1"/>
</dbReference>